<sequence length="146" mass="15958">MGGRRAGRTPSKCRADLVPLLEAPEAHSRGPSAQPSFKTTSASDLVAQSIGTFERATEHGVPKSAGTPADALLLGYTFDDYDLRTAFTWKFLRSADRRQVAAVINGVLESDTKLVTGTILRRLLIRPRAQRSSGREFLVFIRELTA</sequence>
<gene>
    <name evidence="2" type="ordered locus">MAB_2921</name>
</gene>
<evidence type="ECO:0000313" key="2">
    <source>
        <dbReference type="EMBL" id="CAM62999.1"/>
    </source>
</evidence>
<name>B1MCM8_MYCA9</name>
<feature type="compositionally biased region" description="Polar residues" evidence="1">
    <location>
        <begin position="31"/>
        <end position="41"/>
    </location>
</feature>
<organism evidence="2 3">
    <name type="scientific">Mycobacteroides abscessus (strain ATCC 19977 / DSM 44196 / CCUG 20993 / CIP 104536 / JCM 13569 / NCTC 13031 / TMC 1543 / L948)</name>
    <name type="common">Mycobacterium abscessus</name>
    <dbReference type="NCBI Taxonomy" id="561007"/>
    <lineage>
        <taxon>Bacteria</taxon>
        <taxon>Bacillati</taxon>
        <taxon>Actinomycetota</taxon>
        <taxon>Actinomycetes</taxon>
        <taxon>Mycobacteriales</taxon>
        <taxon>Mycobacteriaceae</taxon>
        <taxon>Mycobacteroides</taxon>
        <taxon>Mycobacteroides abscessus</taxon>
    </lineage>
</organism>
<protein>
    <submittedName>
        <fullName evidence="2">Bacteriophage protein</fullName>
    </submittedName>
</protein>
<dbReference type="AlphaFoldDB" id="B1MCM8"/>
<accession>B1MCM8</accession>
<keyword evidence="3" id="KW-1185">Reference proteome</keyword>
<feature type="region of interest" description="Disordered" evidence="1">
    <location>
        <begin position="1"/>
        <end position="41"/>
    </location>
</feature>
<dbReference type="KEGG" id="mab:MAB_2921"/>
<dbReference type="EMBL" id="CU458896">
    <property type="protein sequence ID" value="CAM62999.1"/>
    <property type="molecule type" value="Genomic_DNA"/>
</dbReference>
<proteinExistence type="predicted"/>
<evidence type="ECO:0000256" key="1">
    <source>
        <dbReference type="SAM" id="MobiDB-lite"/>
    </source>
</evidence>
<evidence type="ECO:0000313" key="3">
    <source>
        <dbReference type="Proteomes" id="UP000007137"/>
    </source>
</evidence>
<reference evidence="2 3" key="1">
    <citation type="journal article" date="2009" name="PLoS ONE">
        <title>Non mycobacterial virulence genes in the genome of the emerging pathogen Mycobacterium abscessus.</title>
        <authorList>
            <person name="Ripoll F."/>
            <person name="Pasek S."/>
            <person name="Schenowitz C."/>
            <person name="Dossat C."/>
            <person name="Barbe V."/>
            <person name="Rottman M."/>
            <person name="Macheras E."/>
            <person name="Heym B."/>
            <person name="Herrmann J.L."/>
            <person name="Daffe M."/>
            <person name="Brosch R."/>
            <person name="Risler J.L."/>
            <person name="Gaillard J.L."/>
        </authorList>
    </citation>
    <scope>NUCLEOTIDE SEQUENCE [LARGE SCALE GENOMIC DNA]</scope>
    <source>
        <strain evidence="3">ATCC 19977 / DSM 44196 / CCUG 20993 / CIP 104536 / JCM 13569 / NCTC 13031 / TMC 1543 / L948</strain>
    </source>
</reference>
<dbReference type="Proteomes" id="UP000007137">
    <property type="component" value="Chromosome"/>
</dbReference>